<dbReference type="SUPFAM" id="SSF52087">
    <property type="entry name" value="CRAL/TRIO domain"/>
    <property type="match status" value="1"/>
</dbReference>
<organism evidence="5">
    <name type="scientific">Lotharella globosa</name>
    <dbReference type="NCBI Taxonomy" id="91324"/>
    <lineage>
        <taxon>Eukaryota</taxon>
        <taxon>Sar</taxon>
        <taxon>Rhizaria</taxon>
        <taxon>Cercozoa</taxon>
        <taxon>Chlorarachniophyceae</taxon>
        <taxon>Lotharella</taxon>
    </lineage>
</organism>
<dbReference type="CDD" id="cd00170">
    <property type="entry name" value="SEC14"/>
    <property type="match status" value="1"/>
</dbReference>
<dbReference type="Gene3D" id="2.60.120.680">
    <property type="entry name" value="GOLD domain"/>
    <property type="match status" value="1"/>
</dbReference>
<dbReference type="PANTHER" id="PTHR23324:SF83">
    <property type="entry name" value="SEC14-LIKE PROTEIN 2"/>
    <property type="match status" value="1"/>
</dbReference>
<sequence length="453" mass="52138">MHKCTKACVYSYLWMYLWACESEGLLTGHTHTYLVCRLGLNDEQKRLLLSFKKELKIPDGVPFDGVADDLTLFRFISAKKWVMADALKQYRSYREWREEEEMDKLDAWADNHKDEIELIESLFPLSQHGWDKEGRPLIYEDIGVIPAARFAKLVKMPGFHKWHVWWMEKLMRTMREQTKKLGKPVYKVTCIVNMQGSSFESRHFVPFFKVMSQCDEQNYPEIVQNVFCVNSPWIFPALYALVKNFIDPNTREKIQVFSSGYEKKLLEHVDAKVLNVKFGGQNKEVLPTVTGIKVTEAGKEDLTSKNVAARDSYVHTVKCDDRHGGKFMWIMELKELDITLKVEWKGHKDKKATLVSAHEKVDRASGHFDAKTRGELTLTMDNTYSYLTSKDVRYAVTFQSKAVLKTNAIIEQRKAKAAAKAAKDAAKRKKKADKAAAAAKKREETAKMEPTAT</sequence>
<protein>
    <recommendedName>
        <fullName evidence="6">CRAL-TRIO domain-containing protein</fullName>
    </recommendedName>
</protein>
<dbReference type="InterPro" id="IPR036598">
    <property type="entry name" value="GOLD_dom_sf"/>
</dbReference>
<dbReference type="GO" id="GO:0005737">
    <property type="term" value="C:cytoplasm"/>
    <property type="evidence" value="ECO:0007669"/>
    <property type="project" value="TreeGrafter"/>
</dbReference>
<dbReference type="PANTHER" id="PTHR23324">
    <property type="entry name" value="SEC14 RELATED PROTEIN"/>
    <property type="match status" value="1"/>
</dbReference>
<dbReference type="SUPFAM" id="SSF46938">
    <property type="entry name" value="CRAL/TRIO N-terminal domain"/>
    <property type="match status" value="1"/>
</dbReference>
<evidence type="ECO:0000313" key="5">
    <source>
        <dbReference type="EMBL" id="CAE0672899.1"/>
    </source>
</evidence>
<dbReference type="Pfam" id="PF00650">
    <property type="entry name" value="CRAL_TRIO"/>
    <property type="match status" value="1"/>
</dbReference>
<dbReference type="AlphaFoldDB" id="A0A7S3Z664"/>
<evidence type="ECO:0008006" key="6">
    <source>
        <dbReference type="Google" id="ProtNLM"/>
    </source>
</evidence>
<dbReference type="InterPro" id="IPR036865">
    <property type="entry name" value="CRAL-TRIO_dom_sf"/>
</dbReference>
<evidence type="ECO:0000259" key="4">
    <source>
        <dbReference type="PROSITE" id="PS50866"/>
    </source>
</evidence>
<dbReference type="InterPro" id="IPR001251">
    <property type="entry name" value="CRAL-TRIO_dom"/>
</dbReference>
<gene>
    <name evidence="5" type="ORF">LGLO00237_LOCUS24551</name>
</gene>
<feature type="region of interest" description="Disordered" evidence="1">
    <location>
        <begin position="420"/>
        <end position="453"/>
    </location>
</feature>
<dbReference type="PROSITE" id="PS50191">
    <property type="entry name" value="CRAL_TRIO"/>
    <property type="match status" value="1"/>
</dbReference>
<dbReference type="InterPro" id="IPR009038">
    <property type="entry name" value="GOLD_dom"/>
</dbReference>
<reference evidence="5" key="1">
    <citation type="submission" date="2021-01" db="EMBL/GenBank/DDBJ databases">
        <authorList>
            <person name="Corre E."/>
            <person name="Pelletier E."/>
            <person name="Niang G."/>
            <person name="Scheremetjew M."/>
            <person name="Finn R."/>
            <person name="Kale V."/>
            <person name="Holt S."/>
            <person name="Cochrane G."/>
            <person name="Meng A."/>
            <person name="Brown T."/>
            <person name="Cohen L."/>
        </authorList>
    </citation>
    <scope>NUCLEOTIDE SEQUENCE</scope>
    <source>
        <strain evidence="5">CCCM811</strain>
    </source>
</reference>
<dbReference type="PROSITE" id="PS50866">
    <property type="entry name" value="GOLD"/>
    <property type="match status" value="1"/>
</dbReference>
<feature type="signal peptide" evidence="2">
    <location>
        <begin position="1"/>
        <end position="19"/>
    </location>
</feature>
<feature type="chain" id="PRO_5030673996" description="CRAL-TRIO domain-containing protein" evidence="2">
    <location>
        <begin position="20"/>
        <end position="453"/>
    </location>
</feature>
<feature type="domain" description="CRAL-TRIO" evidence="3">
    <location>
        <begin position="115"/>
        <end position="286"/>
    </location>
</feature>
<name>A0A7S3Z664_9EUKA</name>
<evidence type="ECO:0000259" key="3">
    <source>
        <dbReference type="PROSITE" id="PS50191"/>
    </source>
</evidence>
<evidence type="ECO:0000256" key="2">
    <source>
        <dbReference type="SAM" id="SignalP"/>
    </source>
</evidence>
<dbReference type="Gene3D" id="3.40.525.10">
    <property type="entry name" value="CRAL-TRIO lipid binding domain"/>
    <property type="match status" value="1"/>
</dbReference>
<feature type="domain" description="GOLD" evidence="4">
    <location>
        <begin position="300"/>
        <end position="398"/>
    </location>
</feature>
<evidence type="ECO:0000256" key="1">
    <source>
        <dbReference type="SAM" id="MobiDB-lite"/>
    </source>
</evidence>
<dbReference type="SMART" id="SM00516">
    <property type="entry name" value="SEC14"/>
    <property type="match status" value="1"/>
</dbReference>
<dbReference type="InterPro" id="IPR036273">
    <property type="entry name" value="CRAL/TRIO_N_dom_sf"/>
</dbReference>
<proteinExistence type="predicted"/>
<dbReference type="SUPFAM" id="SSF101576">
    <property type="entry name" value="Supernatant protein factor (SPF), C-terminal domain"/>
    <property type="match status" value="1"/>
</dbReference>
<dbReference type="InterPro" id="IPR051064">
    <property type="entry name" value="SEC14/CRAL-TRIO_domain"/>
</dbReference>
<keyword evidence="2" id="KW-0732">Signal</keyword>
<accession>A0A7S3Z664</accession>
<dbReference type="EMBL" id="HBIV01034425">
    <property type="protein sequence ID" value="CAE0672899.1"/>
    <property type="molecule type" value="Transcribed_RNA"/>
</dbReference>